<comment type="caution">
    <text evidence="1">The sequence shown here is derived from an EMBL/GenBank/DDBJ whole genome shotgun (WGS) entry which is preliminary data.</text>
</comment>
<protein>
    <submittedName>
        <fullName evidence="1">Uncharacterized protein</fullName>
    </submittedName>
</protein>
<keyword evidence="2" id="KW-1185">Reference proteome</keyword>
<dbReference type="Proteomes" id="UP000555546">
    <property type="component" value="Unassembled WGS sequence"/>
</dbReference>
<gene>
    <name evidence="1" type="ORF">FHS76_004380</name>
</gene>
<evidence type="ECO:0000313" key="2">
    <source>
        <dbReference type="Proteomes" id="UP000555546"/>
    </source>
</evidence>
<dbReference type="AlphaFoldDB" id="A0A7W9B1E2"/>
<name>A0A7W9B1E2_9HYPH</name>
<dbReference type="EMBL" id="JACIJG010000032">
    <property type="protein sequence ID" value="MBB5704462.1"/>
    <property type="molecule type" value="Genomic_DNA"/>
</dbReference>
<sequence length="27" mass="3160">MQLKYMTTYPLSHLPIVCKRCECSGEK</sequence>
<evidence type="ECO:0000313" key="1">
    <source>
        <dbReference type="EMBL" id="MBB5704462.1"/>
    </source>
</evidence>
<organism evidence="1 2">
    <name type="scientific">Brucella daejeonensis</name>
    <dbReference type="NCBI Taxonomy" id="659015"/>
    <lineage>
        <taxon>Bacteria</taxon>
        <taxon>Pseudomonadati</taxon>
        <taxon>Pseudomonadota</taxon>
        <taxon>Alphaproteobacteria</taxon>
        <taxon>Hyphomicrobiales</taxon>
        <taxon>Brucellaceae</taxon>
        <taxon>Brucella/Ochrobactrum group</taxon>
        <taxon>Brucella</taxon>
    </lineage>
</organism>
<accession>A0A7W9B1E2</accession>
<reference evidence="1 2" key="1">
    <citation type="submission" date="2020-08" db="EMBL/GenBank/DDBJ databases">
        <title>Genomic Encyclopedia of Type Strains, Phase IV (KMG-IV): sequencing the most valuable type-strain genomes for metagenomic binning, comparative biology and taxonomic classification.</title>
        <authorList>
            <person name="Goeker M."/>
        </authorList>
    </citation>
    <scope>NUCLEOTIDE SEQUENCE [LARGE SCALE GENOMIC DNA]</scope>
    <source>
        <strain evidence="1 2">DSM 26944</strain>
    </source>
</reference>
<proteinExistence type="predicted"/>